<dbReference type="Pfam" id="PF00625">
    <property type="entry name" value="Guanylate_kin"/>
    <property type="match status" value="1"/>
</dbReference>
<evidence type="ECO:0000313" key="12">
    <source>
        <dbReference type="Proteomes" id="UP000322644"/>
    </source>
</evidence>
<dbReference type="AlphaFoldDB" id="A0A5C2HCH2"/>
<comment type="subcellular location">
    <subcellularLocation>
        <location evidence="9">Cytoplasm</location>
    </subcellularLocation>
</comment>
<dbReference type="InterPro" id="IPR027417">
    <property type="entry name" value="P-loop_NTPase"/>
</dbReference>
<evidence type="ECO:0000259" key="10">
    <source>
        <dbReference type="PROSITE" id="PS50052"/>
    </source>
</evidence>
<dbReference type="HAMAP" id="MF_00328">
    <property type="entry name" value="Guanylate_kinase"/>
    <property type="match status" value="1"/>
</dbReference>
<dbReference type="PANTHER" id="PTHR23117">
    <property type="entry name" value="GUANYLATE KINASE-RELATED"/>
    <property type="match status" value="1"/>
</dbReference>
<feature type="domain" description="Guanylate kinase-like" evidence="10">
    <location>
        <begin position="6"/>
        <end position="185"/>
    </location>
</feature>
<dbReference type="Gene3D" id="3.30.63.10">
    <property type="entry name" value="Guanylate Kinase phosphate binding domain"/>
    <property type="match status" value="1"/>
</dbReference>
<dbReference type="EC" id="2.7.4.8" evidence="2 9"/>
<feature type="binding site" evidence="9">
    <location>
        <begin position="13"/>
        <end position="20"/>
    </location>
    <ligand>
        <name>ATP</name>
        <dbReference type="ChEBI" id="CHEBI:30616"/>
    </ligand>
</feature>
<dbReference type="GO" id="GO:0004385">
    <property type="term" value="F:GMP kinase activity"/>
    <property type="evidence" value="ECO:0007669"/>
    <property type="project" value="UniProtKB-UniRule"/>
</dbReference>
<dbReference type="InterPro" id="IPR017665">
    <property type="entry name" value="Guanylate_kinase"/>
</dbReference>
<dbReference type="Proteomes" id="UP000322644">
    <property type="component" value="Chromosome"/>
</dbReference>
<keyword evidence="5 9" id="KW-0547">Nucleotide-binding</keyword>
<dbReference type="SUPFAM" id="SSF52540">
    <property type="entry name" value="P-loop containing nucleoside triphosphate hydrolases"/>
    <property type="match status" value="1"/>
</dbReference>
<organism evidence="11 12">
    <name type="scientific">Arcobacter porcinus</name>
    <dbReference type="NCBI Taxonomy" id="1935204"/>
    <lineage>
        <taxon>Bacteria</taxon>
        <taxon>Pseudomonadati</taxon>
        <taxon>Campylobacterota</taxon>
        <taxon>Epsilonproteobacteria</taxon>
        <taxon>Campylobacterales</taxon>
        <taxon>Arcobacteraceae</taxon>
        <taxon>Arcobacter</taxon>
    </lineage>
</organism>
<dbReference type="InterPro" id="IPR008144">
    <property type="entry name" value="Guanylate_kin-like_dom"/>
</dbReference>
<reference evidence="11 12" key="1">
    <citation type="submission" date="2019-09" db="EMBL/GenBank/DDBJ databases">
        <title>Complete genome sequencing of four Arcobacter species reveals a diverse suite of mobile elements.</title>
        <authorList>
            <person name="Miller W.G."/>
            <person name="Yee E."/>
            <person name="Bono J.L."/>
        </authorList>
    </citation>
    <scope>NUCLEOTIDE SEQUENCE [LARGE SCALE GENOMIC DNA]</scope>
    <source>
        <strain evidence="11 12">CCUG 56899</strain>
    </source>
</reference>
<dbReference type="SMART" id="SM00072">
    <property type="entry name" value="GuKc"/>
    <property type="match status" value="1"/>
</dbReference>
<dbReference type="GO" id="GO:0005524">
    <property type="term" value="F:ATP binding"/>
    <property type="evidence" value="ECO:0007669"/>
    <property type="project" value="UniProtKB-UniRule"/>
</dbReference>
<dbReference type="InterPro" id="IPR008145">
    <property type="entry name" value="GK/Ca_channel_bsu"/>
</dbReference>
<protein>
    <recommendedName>
        <fullName evidence="3 9">Guanylate kinase</fullName>
        <ecNumber evidence="2 9">2.7.4.8</ecNumber>
    </recommendedName>
    <alternativeName>
        <fullName evidence="8 9">GMP kinase</fullName>
    </alternativeName>
</protein>
<comment type="catalytic activity">
    <reaction evidence="9">
        <text>GMP + ATP = GDP + ADP</text>
        <dbReference type="Rhea" id="RHEA:20780"/>
        <dbReference type="ChEBI" id="CHEBI:30616"/>
        <dbReference type="ChEBI" id="CHEBI:58115"/>
        <dbReference type="ChEBI" id="CHEBI:58189"/>
        <dbReference type="ChEBI" id="CHEBI:456216"/>
        <dbReference type="EC" id="2.7.4.8"/>
    </reaction>
</comment>
<evidence type="ECO:0000256" key="1">
    <source>
        <dbReference type="ARBA" id="ARBA00005790"/>
    </source>
</evidence>
<evidence type="ECO:0000256" key="4">
    <source>
        <dbReference type="ARBA" id="ARBA00022679"/>
    </source>
</evidence>
<dbReference type="NCBIfam" id="TIGR03263">
    <property type="entry name" value="guanyl_kin"/>
    <property type="match status" value="1"/>
</dbReference>
<comment type="function">
    <text evidence="9">Essential for recycling GMP and indirectly, cGMP.</text>
</comment>
<dbReference type="FunFam" id="3.30.63.10:FF:000002">
    <property type="entry name" value="Guanylate kinase 1"/>
    <property type="match status" value="1"/>
</dbReference>
<accession>A0A5C2HCH2</accession>
<name>A0A5C2HCH2_9BACT</name>
<evidence type="ECO:0000256" key="2">
    <source>
        <dbReference type="ARBA" id="ARBA00012961"/>
    </source>
</evidence>
<dbReference type="GO" id="GO:0005829">
    <property type="term" value="C:cytosol"/>
    <property type="evidence" value="ECO:0007669"/>
    <property type="project" value="TreeGrafter"/>
</dbReference>
<evidence type="ECO:0000256" key="3">
    <source>
        <dbReference type="ARBA" id="ARBA00016296"/>
    </source>
</evidence>
<dbReference type="PROSITE" id="PS50052">
    <property type="entry name" value="GUANYLATE_KINASE_2"/>
    <property type="match status" value="1"/>
</dbReference>
<evidence type="ECO:0000256" key="5">
    <source>
        <dbReference type="ARBA" id="ARBA00022741"/>
    </source>
</evidence>
<evidence type="ECO:0000256" key="8">
    <source>
        <dbReference type="ARBA" id="ARBA00030128"/>
    </source>
</evidence>
<evidence type="ECO:0000256" key="7">
    <source>
        <dbReference type="ARBA" id="ARBA00022840"/>
    </source>
</evidence>
<evidence type="ECO:0000256" key="6">
    <source>
        <dbReference type="ARBA" id="ARBA00022777"/>
    </source>
</evidence>
<keyword evidence="7 9" id="KW-0067">ATP-binding</keyword>
<dbReference type="PANTHER" id="PTHR23117:SF13">
    <property type="entry name" value="GUANYLATE KINASE"/>
    <property type="match status" value="1"/>
</dbReference>
<gene>
    <name evidence="9 11" type="primary">gmk</name>
    <name evidence="11" type="ORF">APORC_0433</name>
</gene>
<keyword evidence="4 9" id="KW-0808">Transferase</keyword>
<proteinExistence type="inferred from homology"/>
<dbReference type="KEGG" id="apoc:APORC_0433"/>
<dbReference type="CDD" id="cd00071">
    <property type="entry name" value="GMPK"/>
    <property type="match status" value="1"/>
</dbReference>
<evidence type="ECO:0000256" key="9">
    <source>
        <dbReference type="HAMAP-Rule" id="MF_00328"/>
    </source>
</evidence>
<reference evidence="11 12" key="2">
    <citation type="submission" date="2019-09" db="EMBL/GenBank/DDBJ databases">
        <title>Taxonomic note: a critical rebuttal of the proposed division of the genus Arcobacter into six genera, emended descriptions of Arcobacter anaerophilus and the genus Arcobacter, and an assessment of genus-level boundaries for Epsilonproteobacteria using in silico genomic comparator tools.</title>
        <authorList>
            <person name="On S.L.W."/>
            <person name="Miller W.G."/>
            <person name="Biggs P."/>
            <person name="Cornelius A."/>
            <person name="Vandamme P."/>
        </authorList>
    </citation>
    <scope>NUCLEOTIDE SEQUENCE [LARGE SCALE GENOMIC DNA]</scope>
    <source>
        <strain evidence="11 12">CCUG 56899</strain>
    </source>
</reference>
<keyword evidence="9" id="KW-0963">Cytoplasm</keyword>
<sequence length="207" mass="23656">MYEIKGAILIVSGPSGCGKSTLLRDVFKNIPNSYFSISTTTRAPREGEVNGIDYFFVSKEEFEKDIKNANFLEYAKVHDNYYGTSLKPVIEALNEGKLVVFDIDVQGHKIIRKKLHNVVTSVFITTPTLKILEQRLTSRDTDSQDIIAKRIKNAKNEVEEFLDYDYLIINEKLDKASNELVSIARVARIKSKLFEKDEILNSWLESK</sequence>
<dbReference type="InterPro" id="IPR020590">
    <property type="entry name" value="Guanylate_kinase_CS"/>
</dbReference>
<evidence type="ECO:0000313" key="11">
    <source>
        <dbReference type="EMBL" id="QEP40055.1"/>
    </source>
</evidence>
<dbReference type="Gene3D" id="3.40.50.300">
    <property type="entry name" value="P-loop containing nucleotide triphosphate hydrolases"/>
    <property type="match status" value="1"/>
</dbReference>
<comment type="similarity">
    <text evidence="1 9">Belongs to the guanylate kinase family.</text>
</comment>
<dbReference type="EMBL" id="CP036246">
    <property type="protein sequence ID" value="QEP40055.1"/>
    <property type="molecule type" value="Genomic_DNA"/>
</dbReference>
<keyword evidence="6 9" id="KW-0418">Kinase</keyword>
<dbReference type="RefSeq" id="WP_066387690.1">
    <property type="nucleotide sequence ID" value="NZ_CP036246.2"/>
</dbReference>
<dbReference type="PROSITE" id="PS00856">
    <property type="entry name" value="GUANYLATE_KINASE_1"/>
    <property type="match status" value="1"/>
</dbReference>